<sequence length="330" mass="37467">MDQIEESGEDSQAPESTFEDDLVPKEITDEFFEELCSKANLLKENESRLFQSQNLLEITRGERNIFERDLTTCSKESEGLKDRLKNAIRSVDQLKEENATKVAELFKANKTIDRVEKEKQTLKTVVENMNTELEHSASELKEKMNENARLNKTLSDDATTMTRLKKQLEGAINEKDLVKRRVLYQSVTVSEQEKTLQQSGKMYDALKEVVEKLPSHKVKERLSATQRALTARTKKLKALAAEIRIKELDSKSKDCTLEQLKQALLETKKELVKEKREKIKLVENIRGHRADGPALAGHNATSDIIVIRTTSQSAHSASYRTLGSGFKAIC</sequence>
<evidence type="ECO:0000313" key="5">
    <source>
        <dbReference type="EnsemblMetazoa" id="ACOM028793-PA.1"/>
    </source>
</evidence>
<dbReference type="Pfam" id="PF21771">
    <property type="entry name" value="CFAP58_CC"/>
    <property type="match status" value="1"/>
</dbReference>
<feature type="coiled-coil region" evidence="2">
    <location>
        <begin position="77"/>
        <end position="181"/>
    </location>
</feature>
<dbReference type="InterPro" id="IPR049270">
    <property type="entry name" value="CFAP58_CC"/>
</dbReference>
<evidence type="ECO:0000256" key="2">
    <source>
        <dbReference type="SAM" id="Coils"/>
    </source>
</evidence>
<protein>
    <recommendedName>
        <fullName evidence="4">Cilia- and flagella-associated protein 58 central coiled coil domain-containing protein</fullName>
    </recommendedName>
</protein>
<accession>A0A8W7PB75</accession>
<dbReference type="EnsemblMetazoa" id="ACOM028793-RA">
    <property type="protein sequence ID" value="ACOM028793-PA.1"/>
    <property type="gene ID" value="ACOM028793"/>
</dbReference>
<keyword evidence="1 2" id="KW-0175">Coiled coil</keyword>
<dbReference type="GO" id="GO:0005856">
    <property type="term" value="C:cytoskeleton"/>
    <property type="evidence" value="ECO:0007669"/>
    <property type="project" value="TreeGrafter"/>
</dbReference>
<reference evidence="5" key="1">
    <citation type="submission" date="2022-08" db="UniProtKB">
        <authorList>
            <consortium name="EnsemblMetazoa"/>
        </authorList>
    </citation>
    <scope>IDENTIFICATION</scope>
</reference>
<evidence type="ECO:0000259" key="4">
    <source>
        <dbReference type="Pfam" id="PF21771"/>
    </source>
</evidence>
<name>A0A8W7PB75_ANOCL</name>
<dbReference type="Proteomes" id="UP000075882">
    <property type="component" value="Unassembled WGS sequence"/>
</dbReference>
<evidence type="ECO:0000256" key="1">
    <source>
        <dbReference type="ARBA" id="ARBA00023054"/>
    </source>
</evidence>
<dbReference type="PANTHER" id="PTHR32083">
    <property type="entry name" value="CILIA AND FLAGELLA-ASSOCIATED PROTEIN 58-RELATED"/>
    <property type="match status" value="1"/>
</dbReference>
<feature type="region of interest" description="Disordered" evidence="3">
    <location>
        <begin position="1"/>
        <end position="23"/>
    </location>
</feature>
<feature type="domain" description="Cilia- and flagella-associated protein 58 central coiled coil" evidence="4">
    <location>
        <begin position="42"/>
        <end position="182"/>
    </location>
</feature>
<evidence type="ECO:0000256" key="3">
    <source>
        <dbReference type="SAM" id="MobiDB-lite"/>
    </source>
</evidence>
<organism evidence="5">
    <name type="scientific">Anopheles coluzzii</name>
    <name type="common">African malaria mosquito</name>
    <dbReference type="NCBI Taxonomy" id="1518534"/>
    <lineage>
        <taxon>Eukaryota</taxon>
        <taxon>Metazoa</taxon>
        <taxon>Ecdysozoa</taxon>
        <taxon>Arthropoda</taxon>
        <taxon>Hexapoda</taxon>
        <taxon>Insecta</taxon>
        <taxon>Pterygota</taxon>
        <taxon>Neoptera</taxon>
        <taxon>Endopterygota</taxon>
        <taxon>Diptera</taxon>
        <taxon>Nematocera</taxon>
        <taxon>Culicoidea</taxon>
        <taxon>Culicidae</taxon>
        <taxon>Anophelinae</taxon>
        <taxon>Anopheles</taxon>
    </lineage>
</organism>
<dbReference type="VEuPathDB" id="VectorBase:ACON2_031367"/>
<dbReference type="PANTHER" id="PTHR32083:SF0">
    <property type="entry name" value="CILIA AND FLAGELLA-ASSOCIATED PROTEIN 58"/>
    <property type="match status" value="1"/>
</dbReference>
<proteinExistence type="predicted"/>
<feature type="coiled-coil region" evidence="2">
    <location>
        <begin position="257"/>
        <end position="285"/>
    </location>
</feature>
<dbReference type="AlphaFoldDB" id="A0A8W7PB75"/>